<comment type="caution">
    <text evidence="5">The sequence shown here is derived from an EMBL/GenBank/DDBJ whole genome shotgun (WGS) entry which is preliminary data.</text>
</comment>
<evidence type="ECO:0000313" key="5">
    <source>
        <dbReference type="EMBL" id="CAF9935264.1"/>
    </source>
</evidence>
<evidence type="ECO:0000259" key="4">
    <source>
        <dbReference type="PROSITE" id="PS51767"/>
    </source>
</evidence>
<evidence type="ECO:0000313" key="6">
    <source>
        <dbReference type="Proteomes" id="UP000664521"/>
    </source>
</evidence>
<feature type="compositionally biased region" description="Polar residues" evidence="2">
    <location>
        <begin position="514"/>
        <end position="528"/>
    </location>
</feature>
<dbReference type="Proteomes" id="UP000664521">
    <property type="component" value="Unassembled WGS sequence"/>
</dbReference>
<keyword evidence="3" id="KW-0472">Membrane</keyword>
<dbReference type="GO" id="GO:0000324">
    <property type="term" value="C:fungal-type vacuole"/>
    <property type="evidence" value="ECO:0007669"/>
    <property type="project" value="TreeGrafter"/>
</dbReference>
<reference evidence="5" key="1">
    <citation type="submission" date="2021-03" db="EMBL/GenBank/DDBJ databases">
        <authorList>
            <person name="Tagirdzhanova G."/>
        </authorList>
    </citation>
    <scope>NUCLEOTIDE SEQUENCE</scope>
</reference>
<dbReference type="PANTHER" id="PTHR47966">
    <property type="entry name" value="BETA-SITE APP-CLEAVING ENZYME, ISOFORM A-RELATED"/>
    <property type="match status" value="1"/>
</dbReference>
<comment type="similarity">
    <text evidence="1">Belongs to the peptidase A1 family.</text>
</comment>
<dbReference type="InterPro" id="IPR021109">
    <property type="entry name" value="Peptidase_aspartic_dom_sf"/>
</dbReference>
<feature type="compositionally biased region" description="Basic and acidic residues" evidence="2">
    <location>
        <begin position="488"/>
        <end position="500"/>
    </location>
</feature>
<feature type="transmembrane region" description="Helical" evidence="3">
    <location>
        <begin position="410"/>
        <end position="432"/>
    </location>
</feature>
<keyword evidence="3" id="KW-0812">Transmembrane</keyword>
<dbReference type="Gene3D" id="2.40.70.10">
    <property type="entry name" value="Acid Proteases"/>
    <property type="match status" value="2"/>
</dbReference>
<dbReference type="PANTHER" id="PTHR47966:SF51">
    <property type="entry name" value="BETA-SITE APP-CLEAVING ENZYME, ISOFORM A-RELATED"/>
    <property type="match status" value="1"/>
</dbReference>
<dbReference type="AlphaFoldDB" id="A0A8H3G5Q0"/>
<organism evidence="5 6">
    <name type="scientific">Heterodermia speciosa</name>
    <dbReference type="NCBI Taxonomy" id="116794"/>
    <lineage>
        <taxon>Eukaryota</taxon>
        <taxon>Fungi</taxon>
        <taxon>Dikarya</taxon>
        <taxon>Ascomycota</taxon>
        <taxon>Pezizomycotina</taxon>
        <taxon>Lecanoromycetes</taxon>
        <taxon>OSLEUM clade</taxon>
        <taxon>Lecanoromycetidae</taxon>
        <taxon>Caliciales</taxon>
        <taxon>Physciaceae</taxon>
        <taxon>Heterodermia</taxon>
    </lineage>
</organism>
<keyword evidence="6" id="KW-1185">Reference proteome</keyword>
<dbReference type="PRINTS" id="PR00792">
    <property type="entry name" value="PEPSIN"/>
</dbReference>
<feature type="compositionally biased region" description="Low complexity" evidence="2">
    <location>
        <begin position="538"/>
        <end position="554"/>
    </location>
</feature>
<accession>A0A8H3G5Q0</accession>
<dbReference type="GO" id="GO:0004190">
    <property type="term" value="F:aspartic-type endopeptidase activity"/>
    <property type="evidence" value="ECO:0007669"/>
    <property type="project" value="InterPro"/>
</dbReference>
<proteinExistence type="inferred from homology"/>
<evidence type="ECO:0000256" key="1">
    <source>
        <dbReference type="ARBA" id="ARBA00007447"/>
    </source>
</evidence>
<gene>
    <name evidence="5" type="ORF">HETSPECPRED_009720</name>
</gene>
<dbReference type="InterPro" id="IPR001461">
    <property type="entry name" value="Aspartic_peptidase_A1"/>
</dbReference>
<dbReference type="OrthoDB" id="4074350at2759"/>
<dbReference type="GO" id="GO:0006508">
    <property type="term" value="P:proteolysis"/>
    <property type="evidence" value="ECO:0007669"/>
    <property type="project" value="InterPro"/>
</dbReference>
<dbReference type="EMBL" id="CAJPDS010000081">
    <property type="protein sequence ID" value="CAF9935264.1"/>
    <property type="molecule type" value="Genomic_DNA"/>
</dbReference>
<dbReference type="CDD" id="cd05471">
    <property type="entry name" value="pepsin_like"/>
    <property type="match status" value="1"/>
</dbReference>
<dbReference type="InterPro" id="IPR034164">
    <property type="entry name" value="Pepsin-like_dom"/>
</dbReference>
<dbReference type="InterPro" id="IPR033121">
    <property type="entry name" value="PEPTIDASE_A1"/>
</dbReference>
<protein>
    <recommendedName>
        <fullName evidence="4">Peptidase A1 domain-containing protein</fullName>
    </recommendedName>
</protein>
<evidence type="ECO:0000256" key="2">
    <source>
        <dbReference type="SAM" id="MobiDB-lite"/>
    </source>
</evidence>
<name>A0A8H3G5Q0_9LECA</name>
<dbReference type="SUPFAM" id="SSF50630">
    <property type="entry name" value="Acid proteases"/>
    <property type="match status" value="1"/>
</dbReference>
<feature type="domain" description="Peptidase A1" evidence="4">
    <location>
        <begin position="20"/>
        <end position="366"/>
    </location>
</feature>
<keyword evidence="3" id="KW-1133">Transmembrane helix</keyword>
<dbReference type="PROSITE" id="PS51767">
    <property type="entry name" value="PEPTIDASE_A1"/>
    <property type="match status" value="1"/>
</dbReference>
<sequence>MTAISWPPTQWWDGDDGSWSSFALRVGSPEQIVRVLPSTAGQQTWVVSPQGCPNGTSPSCSQARGGLFDPARSSTWRPFGNYSLDLEANLGYDDTAPYGFDTVALGFSDSLGGPGAKSQVVSAFATNDYYLGVFGLGHQATNISNFTDPQPTFLAVMKEESLIPSLSWAYTAGAPYRLKGVFGSLTFGGYDRSRFIPNNVSLSLASDITRDLVVGLHSVTSTSSNDSLTQQTSLLPTPILAFIDSTLPYIYLPLEACKKFEQTLGLSWSETDAMYWVSDALHKRLVASNINFTFTIGDSTAGGPTVQIVLPYASFDLKVKSPFEPKTMRYFPLQQAYNESEYTLGRAFLQEAYVITDYERSNFSVSQTRFETNTPMDLVSIQSMDKVDESVPSASPSVVSKHDNRHRDTMIGSSIGAAAFLMIVVIVAILLIRARRRKKSREGSQSQYITAQHEDSVKLPDLTSTHEIGNNSLIWPFREAPDNGVVELPERSSPSEDHRQSSRASHMSRPDGHTLQSGRGSQLNTPSGQGDPRRIHLSTTISRSSRADTASSTGTSGIETVIFASPMSEDFDLEGASITTSNTKAAIFSSYMRKPLDLNRSLPPTPISESPQWSPAVATFNRGSAFREQPLKTPTNSPTMISAFASPRYPVSSFFLRGRLPVGLLLDNAKFIDSTVTRGPRRPEPPANLREGW</sequence>
<evidence type="ECO:0000256" key="3">
    <source>
        <dbReference type="SAM" id="Phobius"/>
    </source>
</evidence>
<dbReference type="Pfam" id="PF00026">
    <property type="entry name" value="Asp"/>
    <property type="match status" value="1"/>
</dbReference>
<feature type="region of interest" description="Disordered" evidence="2">
    <location>
        <begin position="484"/>
        <end position="554"/>
    </location>
</feature>